<comment type="cofactor">
    <cofactor evidence="2">
        <name>Mg(2+)</name>
        <dbReference type="ChEBI" id="CHEBI:18420"/>
    </cofactor>
</comment>
<dbReference type="EC" id="4.1.1.19" evidence="5 13"/>
<dbReference type="NCBIfam" id="TIGR01273">
    <property type="entry name" value="speA"/>
    <property type="match status" value="1"/>
</dbReference>
<evidence type="ECO:0000313" key="19">
    <source>
        <dbReference type="EMBL" id="MBK1875841.1"/>
    </source>
</evidence>
<evidence type="ECO:0000256" key="4">
    <source>
        <dbReference type="ARBA" id="ARBA00008357"/>
    </source>
</evidence>
<dbReference type="Pfam" id="PF02784">
    <property type="entry name" value="Orn_Arg_deC_N"/>
    <property type="match status" value="1"/>
</dbReference>
<dbReference type="GO" id="GO:0008792">
    <property type="term" value="F:arginine decarboxylase activity"/>
    <property type="evidence" value="ECO:0007669"/>
    <property type="project" value="UniProtKB-UniRule"/>
</dbReference>
<protein>
    <recommendedName>
        <fullName evidence="5 13">Arginine decarboxylase</fullName>
        <ecNumber evidence="5 13">4.1.1.19</ecNumber>
    </recommendedName>
</protein>
<dbReference type="NCBIfam" id="NF003763">
    <property type="entry name" value="PRK05354.1"/>
    <property type="match status" value="1"/>
</dbReference>
<feature type="modified residue" description="N6-(pyridoxal phosphate)lysine" evidence="14">
    <location>
        <position position="104"/>
    </location>
</feature>
<dbReference type="PRINTS" id="PR01179">
    <property type="entry name" value="ODADCRBXLASE"/>
</dbReference>
<gene>
    <name evidence="19" type="primary">speA</name>
    <name evidence="19" type="ORF">JIN87_03115</name>
</gene>
<keyword evidence="8" id="KW-0460">Magnesium</keyword>
<proteinExistence type="inferred from homology"/>
<dbReference type="PRINTS" id="PR01180">
    <property type="entry name" value="ARGDCRBXLASE"/>
</dbReference>
<feature type="domain" description="Arginine decarboxylase C-terminal helical" evidence="18">
    <location>
        <begin position="584"/>
        <end position="637"/>
    </location>
</feature>
<dbReference type="CDD" id="cd06830">
    <property type="entry name" value="PLPDE_III_ADC"/>
    <property type="match status" value="1"/>
</dbReference>
<evidence type="ECO:0000256" key="10">
    <source>
        <dbReference type="ARBA" id="ARBA00023066"/>
    </source>
</evidence>
<dbReference type="GO" id="GO:0046872">
    <property type="term" value="F:metal ion binding"/>
    <property type="evidence" value="ECO:0007669"/>
    <property type="project" value="UniProtKB-KW"/>
</dbReference>
<dbReference type="PANTHER" id="PTHR43295">
    <property type="entry name" value="ARGININE DECARBOXYLASE"/>
    <property type="match status" value="1"/>
</dbReference>
<evidence type="ECO:0000256" key="3">
    <source>
        <dbReference type="ARBA" id="ARBA00002257"/>
    </source>
</evidence>
<dbReference type="Gene3D" id="2.40.37.10">
    <property type="entry name" value="Lyase, Ornithine Decarboxylase, Chain A, domain 1"/>
    <property type="match status" value="1"/>
</dbReference>
<dbReference type="RefSeq" id="WP_200354056.1">
    <property type="nucleotide sequence ID" value="NZ_JAENIL010000004.1"/>
</dbReference>
<comment type="cofactor">
    <cofactor evidence="1 14">
        <name>pyridoxal 5'-phosphate</name>
        <dbReference type="ChEBI" id="CHEBI:597326"/>
    </cofactor>
</comment>
<evidence type="ECO:0000259" key="18">
    <source>
        <dbReference type="Pfam" id="PF17944"/>
    </source>
</evidence>
<comment type="caution">
    <text evidence="19">The sequence shown here is derived from an EMBL/GenBank/DDBJ whole genome shotgun (WGS) entry which is preliminary data.</text>
</comment>
<dbReference type="InterPro" id="IPR029066">
    <property type="entry name" value="PLP-binding_barrel"/>
</dbReference>
<feature type="domain" description="Arginine decarboxylase helical bundle" evidence="17">
    <location>
        <begin position="374"/>
        <end position="447"/>
    </location>
</feature>
<keyword evidence="6" id="KW-0479">Metal-binding</keyword>
<dbReference type="EMBL" id="JAENIL010000004">
    <property type="protein sequence ID" value="MBK1875841.1"/>
    <property type="molecule type" value="Genomic_DNA"/>
</dbReference>
<dbReference type="InterPro" id="IPR040634">
    <property type="entry name" value="Arg_decarb_HB"/>
</dbReference>
<dbReference type="InterPro" id="IPR022657">
    <property type="entry name" value="De-COase2_CS"/>
</dbReference>
<accession>A0A934VJP6</accession>
<keyword evidence="10" id="KW-0745">Spermidine biosynthesis</keyword>
<dbReference type="InterPro" id="IPR041128">
    <property type="entry name" value="Arg_decarbox_C"/>
</dbReference>
<evidence type="ECO:0000256" key="1">
    <source>
        <dbReference type="ARBA" id="ARBA00001933"/>
    </source>
</evidence>
<dbReference type="GO" id="GO:0008295">
    <property type="term" value="P:spermidine biosynthetic process"/>
    <property type="evidence" value="ECO:0007669"/>
    <property type="project" value="UniProtKB-UniRule"/>
</dbReference>
<organism evidence="19 20">
    <name type="scientific">Pelagicoccus mobilis</name>
    <dbReference type="NCBI Taxonomy" id="415221"/>
    <lineage>
        <taxon>Bacteria</taxon>
        <taxon>Pseudomonadati</taxon>
        <taxon>Verrucomicrobiota</taxon>
        <taxon>Opitutia</taxon>
        <taxon>Puniceicoccales</taxon>
        <taxon>Pelagicoccaceae</taxon>
        <taxon>Pelagicoccus</taxon>
    </lineage>
</organism>
<feature type="domain" description="Orn/DAP/Arg decarboxylase 2 N-terminal" evidence="16">
    <location>
        <begin position="96"/>
        <end position="346"/>
    </location>
</feature>
<dbReference type="InterPro" id="IPR022644">
    <property type="entry name" value="De-COase2_N"/>
</dbReference>
<dbReference type="GO" id="GO:0006527">
    <property type="term" value="P:L-arginine catabolic process"/>
    <property type="evidence" value="ECO:0007669"/>
    <property type="project" value="InterPro"/>
</dbReference>
<feature type="active site" description="Proton donor" evidence="15">
    <location>
        <position position="504"/>
    </location>
</feature>
<dbReference type="InterPro" id="IPR022653">
    <property type="entry name" value="De-COase2_pyr-phos_BS"/>
</dbReference>
<evidence type="ECO:0000256" key="8">
    <source>
        <dbReference type="ARBA" id="ARBA00022842"/>
    </source>
</evidence>
<dbReference type="PIRSF" id="PIRSF001336">
    <property type="entry name" value="Arg_decrbxlase"/>
    <property type="match status" value="1"/>
</dbReference>
<dbReference type="PANTHER" id="PTHR43295:SF9">
    <property type="entry name" value="BIOSYNTHETIC ARGININE DECARBOXYLASE"/>
    <property type="match status" value="1"/>
</dbReference>
<keyword evidence="9 14" id="KW-0663">Pyridoxal phosphate</keyword>
<dbReference type="SUPFAM" id="SSF50621">
    <property type="entry name" value="Alanine racemase C-terminal domain-like"/>
    <property type="match status" value="1"/>
</dbReference>
<sequence>MSTSAKSRWTTAEAERLYGFNRWGSPYFSVDKEGHVCAHPAADERTVRIADVIKEAASKGLKAPMVIRFQDLLRHRVERLNKAFAASIEEEEYPACYRGVFPIKVNQLREVIEEIQDAGGDHSYGLEAGSKPELLIAMAMHQDSDGLLICNGYKDEDYIRLALNYRKIGKEIIIVAEQLSEVQKIIEVSEELKVEPLIGLRAKLGTRGEGKWAMSTGDNAKFGLASMEMLEATRMIEKAGLSESLRLLHFHIGSQVPNIITLKNAVVEATRYYCQLQKMGFPMGILDVGGGLGIDYDGSRSNYESSTNYSLEEYARDVVYNVKQICSTMEVPCPDLVTESGRAIVAPHSILITQVFDRISKRDSLVPVLKEDIKHQVVADLHEMLHGRIRYGNLEIYHDAFQKKNEADSLFSHGYLDLEGRAQAESLFWQICSRLEKKMSKARGYQPEELIGLSELLSDQYVCNFSVFQSLLDHWALDQLFPIAPISRLNERPTTNAILADITCDSDGKVSKFIGLEDEKSYLPLHPLKKNEPYFLGIFLVGAYQDIMGDNHNLFGRVNEVHVFLEEDEEDGFYIEDTIQGYRMKDVLEGVQYEAKYLCRNLKQQIDKATKADVVKPRDGVRFMELYEQQLQSKTYLDIQYKKKRRNATKKT</sequence>
<evidence type="ECO:0000259" key="17">
    <source>
        <dbReference type="Pfam" id="PF17810"/>
    </source>
</evidence>
<keyword evidence="11" id="KW-0620">Polyamine biosynthesis</keyword>
<evidence type="ECO:0000256" key="5">
    <source>
        <dbReference type="ARBA" id="ARBA00012426"/>
    </source>
</evidence>
<evidence type="ECO:0000256" key="14">
    <source>
        <dbReference type="PIRSR" id="PIRSR001336-50"/>
    </source>
</evidence>
<dbReference type="Pfam" id="PF17810">
    <property type="entry name" value="Arg_decarb_HB"/>
    <property type="match status" value="1"/>
</dbReference>
<dbReference type="Gene3D" id="1.20.58.930">
    <property type="match status" value="1"/>
</dbReference>
<evidence type="ECO:0000256" key="7">
    <source>
        <dbReference type="ARBA" id="ARBA00022793"/>
    </source>
</evidence>
<evidence type="ECO:0000256" key="13">
    <source>
        <dbReference type="NCBIfam" id="TIGR01273"/>
    </source>
</evidence>
<keyword evidence="12 19" id="KW-0456">Lyase</keyword>
<dbReference type="InterPro" id="IPR002985">
    <property type="entry name" value="Arg_decrbxlase"/>
</dbReference>
<evidence type="ECO:0000313" key="20">
    <source>
        <dbReference type="Proteomes" id="UP000617628"/>
    </source>
</evidence>
<evidence type="ECO:0000256" key="9">
    <source>
        <dbReference type="ARBA" id="ARBA00022898"/>
    </source>
</evidence>
<dbReference type="InterPro" id="IPR000183">
    <property type="entry name" value="Orn/DAP/Arg_de-COase"/>
</dbReference>
<dbReference type="SUPFAM" id="SSF51419">
    <property type="entry name" value="PLP-binding barrel"/>
    <property type="match status" value="1"/>
</dbReference>
<dbReference type="PROSITE" id="PS00879">
    <property type="entry name" value="ODR_DC_2_2"/>
    <property type="match status" value="1"/>
</dbReference>
<comment type="similarity">
    <text evidence="4">Belongs to the Orn/Lys/Arg decarboxylase class-II family. SpeA subfamily.</text>
</comment>
<evidence type="ECO:0000256" key="11">
    <source>
        <dbReference type="ARBA" id="ARBA00023115"/>
    </source>
</evidence>
<keyword evidence="20" id="KW-1185">Reference proteome</keyword>
<dbReference type="PROSITE" id="PS00878">
    <property type="entry name" value="ODR_DC_2_1"/>
    <property type="match status" value="1"/>
</dbReference>
<dbReference type="Pfam" id="PF17944">
    <property type="entry name" value="Arg_decarbox_C"/>
    <property type="match status" value="1"/>
</dbReference>
<dbReference type="Gene3D" id="3.20.20.10">
    <property type="entry name" value="Alanine racemase"/>
    <property type="match status" value="1"/>
</dbReference>
<dbReference type="Proteomes" id="UP000617628">
    <property type="component" value="Unassembled WGS sequence"/>
</dbReference>
<dbReference type="AlphaFoldDB" id="A0A934VJP6"/>
<evidence type="ECO:0000256" key="2">
    <source>
        <dbReference type="ARBA" id="ARBA00001946"/>
    </source>
</evidence>
<comment type="function">
    <text evidence="3">Catalyzes the biosynthesis of agmatine from arginine.</text>
</comment>
<reference evidence="19" key="1">
    <citation type="submission" date="2021-01" db="EMBL/GenBank/DDBJ databases">
        <title>Modified the classification status of verrucomicrobia.</title>
        <authorList>
            <person name="Feng X."/>
        </authorList>
    </citation>
    <scope>NUCLEOTIDE SEQUENCE</scope>
    <source>
        <strain evidence="19">KCTC 13126</strain>
    </source>
</reference>
<keyword evidence="7" id="KW-0210">Decarboxylase</keyword>
<evidence type="ECO:0000259" key="16">
    <source>
        <dbReference type="Pfam" id="PF02784"/>
    </source>
</evidence>
<evidence type="ECO:0000256" key="6">
    <source>
        <dbReference type="ARBA" id="ARBA00022723"/>
    </source>
</evidence>
<evidence type="ECO:0000256" key="12">
    <source>
        <dbReference type="ARBA" id="ARBA00023239"/>
    </source>
</evidence>
<dbReference type="InterPro" id="IPR009006">
    <property type="entry name" value="Ala_racemase/Decarboxylase_C"/>
</dbReference>
<evidence type="ECO:0000256" key="15">
    <source>
        <dbReference type="PIRSR" id="PIRSR600183-50"/>
    </source>
</evidence>
<name>A0A934VJP6_9BACT</name>